<gene>
    <name evidence="6" type="ORF">SAMN04487977_102124</name>
</gene>
<dbReference type="PANTHER" id="PTHR37299:SF2">
    <property type="entry name" value="HTH LYTTR-TYPE DOMAIN-CONTAINING PROTEIN"/>
    <property type="match status" value="1"/>
</dbReference>
<protein>
    <submittedName>
        <fullName evidence="6">Transcriptional regulator, LytTR family</fullName>
    </submittedName>
</protein>
<dbReference type="Gene3D" id="2.40.50.1020">
    <property type="entry name" value="LytTr DNA-binding domain"/>
    <property type="match status" value="1"/>
</dbReference>
<evidence type="ECO:0000256" key="3">
    <source>
        <dbReference type="ARBA" id="ARBA00023125"/>
    </source>
</evidence>
<evidence type="ECO:0000256" key="4">
    <source>
        <dbReference type="ARBA" id="ARBA00023163"/>
    </source>
</evidence>
<keyword evidence="3" id="KW-0238">DNA-binding</keyword>
<dbReference type="InterPro" id="IPR046947">
    <property type="entry name" value="LytR-like"/>
</dbReference>
<organism evidence="6 7">
    <name type="scientific">Treponema bryantii</name>
    <dbReference type="NCBI Taxonomy" id="163"/>
    <lineage>
        <taxon>Bacteria</taxon>
        <taxon>Pseudomonadati</taxon>
        <taxon>Spirochaetota</taxon>
        <taxon>Spirochaetia</taxon>
        <taxon>Spirochaetales</taxon>
        <taxon>Treponemataceae</taxon>
        <taxon>Treponema</taxon>
    </lineage>
</organism>
<keyword evidence="1" id="KW-0963">Cytoplasm</keyword>
<feature type="domain" description="HTH LytTR-type" evidence="5">
    <location>
        <begin position="54"/>
        <end position="154"/>
    </location>
</feature>
<accession>A0A1H9CC33</accession>
<dbReference type="EMBL" id="FOFU01000002">
    <property type="protein sequence ID" value="SEP98790.1"/>
    <property type="molecule type" value="Genomic_DNA"/>
</dbReference>
<name>A0A1H9CC33_9SPIR</name>
<reference evidence="6 7" key="1">
    <citation type="submission" date="2016-10" db="EMBL/GenBank/DDBJ databases">
        <authorList>
            <person name="de Groot N.N."/>
        </authorList>
    </citation>
    <scope>NUCLEOTIDE SEQUENCE [LARGE SCALE GENOMIC DNA]</scope>
    <source>
        <strain evidence="6 7">B25</strain>
    </source>
</reference>
<evidence type="ECO:0000256" key="2">
    <source>
        <dbReference type="ARBA" id="ARBA00023015"/>
    </source>
</evidence>
<dbReference type="PROSITE" id="PS50930">
    <property type="entry name" value="HTH_LYTTR"/>
    <property type="match status" value="1"/>
</dbReference>
<keyword evidence="4" id="KW-0804">Transcription</keyword>
<dbReference type="Proteomes" id="UP000182360">
    <property type="component" value="Unassembled WGS sequence"/>
</dbReference>
<dbReference type="InterPro" id="IPR007492">
    <property type="entry name" value="LytTR_DNA-bd_dom"/>
</dbReference>
<keyword evidence="2" id="KW-0805">Transcription regulation</keyword>
<dbReference type="OrthoDB" id="9809318at2"/>
<sequence>MQTQIRIEKCERPYCVIHTSEETEGIKTIVEKISMMDESGHKAVITGWDGDYCIQVKQQNILRVYSLDKKVYLECEGEEEPLLLKLRLYEFEELAGRCGWTDFIRISNTDIVNLSKVEKFDMSLSGVVKVNYGNGRFAIVSRRYMNKIKSQILMTRK</sequence>
<evidence type="ECO:0000313" key="7">
    <source>
        <dbReference type="Proteomes" id="UP000182360"/>
    </source>
</evidence>
<dbReference type="RefSeq" id="WP_074641132.1">
    <property type="nucleotide sequence ID" value="NZ_FOFU01000002.1"/>
</dbReference>
<dbReference type="PANTHER" id="PTHR37299">
    <property type="entry name" value="TRANSCRIPTIONAL REGULATOR-RELATED"/>
    <property type="match status" value="1"/>
</dbReference>
<evidence type="ECO:0000313" key="6">
    <source>
        <dbReference type="EMBL" id="SEP98790.1"/>
    </source>
</evidence>
<dbReference type="SMART" id="SM00850">
    <property type="entry name" value="LytTR"/>
    <property type="match status" value="1"/>
</dbReference>
<evidence type="ECO:0000259" key="5">
    <source>
        <dbReference type="PROSITE" id="PS50930"/>
    </source>
</evidence>
<dbReference type="Pfam" id="PF04397">
    <property type="entry name" value="LytTR"/>
    <property type="match status" value="1"/>
</dbReference>
<dbReference type="GO" id="GO:0003677">
    <property type="term" value="F:DNA binding"/>
    <property type="evidence" value="ECO:0007669"/>
    <property type="project" value="UniProtKB-KW"/>
</dbReference>
<evidence type="ECO:0000256" key="1">
    <source>
        <dbReference type="ARBA" id="ARBA00022490"/>
    </source>
</evidence>
<dbReference type="GO" id="GO:0000156">
    <property type="term" value="F:phosphorelay response regulator activity"/>
    <property type="evidence" value="ECO:0007669"/>
    <property type="project" value="InterPro"/>
</dbReference>
<proteinExistence type="predicted"/>
<keyword evidence="7" id="KW-1185">Reference proteome</keyword>
<dbReference type="AlphaFoldDB" id="A0A1H9CC33"/>